<dbReference type="InterPro" id="IPR051548">
    <property type="entry name" value="Grx-like_ET"/>
</dbReference>
<dbReference type="PANTHER" id="PTHR34386">
    <property type="entry name" value="GLUTAREDOXIN"/>
    <property type="match status" value="1"/>
</dbReference>
<dbReference type="AlphaFoldDB" id="A0A9Q8TYM6"/>
<dbReference type="PROSITE" id="PS50404">
    <property type="entry name" value="GST_NTER"/>
    <property type="match status" value="1"/>
</dbReference>
<evidence type="ECO:0000313" key="3">
    <source>
        <dbReference type="Proteomes" id="UP001056381"/>
    </source>
</evidence>
<dbReference type="EMBL" id="CP097966">
    <property type="protein sequence ID" value="URQ62682.1"/>
    <property type="molecule type" value="Genomic_DNA"/>
</dbReference>
<organism evidence="2 3">
    <name type="scientific">SAR86 cluster bacterium</name>
    <dbReference type="NCBI Taxonomy" id="2030880"/>
    <lineage>
        <taxon>Bacteria</taxon>
        <taxon>Pseudomonadati</taxon>
        <taxon>Pseudomonadota</taxon>
        <taxon>Gammaproteobacteria</taxon>
        <taxon>SAR86 cluster</taxon>
    </lineage>
</organism>
<sequence>MYKIYSTKSCGYCERAKSLLAANNLPFEEVYVDESAENFNEMKNVAPNMKTVPVITLNGLLVGGFYELKEKVDA</sequence>
<dbReference type="SUPFAM" id="SSF52833">
    <property type="entry name" value="Thioredoxin-like"/>
    <property type="match status" value="1"/>
</dbReference>
<dbReference type="Proteomes" id="UP001056381">
    <property type="component" value="Chromosome"/>
</dbReference>
<dbReference type="InterPro" id="IPR036249">
    <property type="entry name" value="Thioredoxin-like_sf"/>
</dbReference>
<dbReference type="PROSITE" id="PS51354">
    <property type="entry name" value="GLUTAREDOXIN_2"/>
    <property type="match status" value="1"/>
</dbReference>
<dbReference type="PANTHER" id="PTHR34386:SF1">
    <property type="entry name" value="GLUTAREDOXIN-LIKE PROTEIN NRDH"/>
    <property type="match status" value="1"/>
</dbReference>
<dbReference type="InterPro" id="IPR002109">
    <property type="entry name" value="Glutaredoxin"/>
</dbReference>
<dbReference type="Gene3D" id="3.40.30.10">
    <property type="entry name" value="Glutaredoxin"/>
    <property type="match status" value="1"/>
</dbReference>
<dbReference type="GO" id="GO:0045454">
    <property type="term" value="P:cell redox homeostasis"/>
    <property type="evidence" value="ECO:0007669"/>
    <property type="project" value="TreeGrafter"/>
</dbReference>
<dbReference type="Pfam" id="PF00462">
    <property type="entry name" value="Glutaredoxin"/>
    <property type="match status" value="1"/>
</dbReference>
<proteinExistence type="predicted"/>
<evidence type="ECO:0000313" key="2">
    <source>
        <dbReference type="EMBL" id="URQ62682.1"/>
    </source>
</evidence>
<reference evidence="2" key="1">
    <citation type="submission" date="2022-05" db="EMBL/GenBank/DDBJ databases">
        <title>Single-amplified genomics reveal most streamlined microbe among free-living bacteria.</title>
        <authorList>
            <person name="Roda-Garcia J."/>
            <person name="Haro-Moreno J.M."/>
            <person name="Rodriguez-Valera F."/>
            <person name="Almagro-Moreno S."/>
            <person name="Lopez-Perez M."/>
        </authorList>
    </citation>
    <scope>NUCLEOTIDE SEQUENCE</scope>
    <source>
        <strain evidence="2">TMED112-D2-2</strain>
    </source>
</reference>
<accession>A0A9Q8TYM6</accession>
<dbReference type="InterPro" id="IPR004045">
    <property type="entry name" value="Glutathione_S-Trfase_N"/>
</dbReference>
<protein>
    <submittedName>
        <fullName evidence="2">Glutathione S-transferase N-terminal domain-containing protein</fullName>
    </submittedName>
</protein>
<evidence type="ECO:0000259" key="1">
    <source>
        <dbReference type="PROSITE" id="PS50404"/>
    </source>
</evidence>
<name>A0A9Q8TYM6_9GAMM</name>
<gene>
    <name evidence="2" type="ORF">M9B40_02830</name>
</gene>
<keyword evidence="3" id="KW-1185">Reference proteome</keyword>
<feature type="domain" description="GST N-terminal" evidence="1">
    <location>
        <begin position="1"/>
        <end position="74"/>
    </location>
</feature>
<dbReference type="GO" id="GO:0009055">
    <property type="term" value="F:electron transfer activity"/>
    <property type="evidence" value="ECO:0007669"/>
    <property type="project" value="TreeGrafter"/>
</dbReference>